<keyword evidence="6" id="KW-1015">Disulfide bond</keyword>
<comment type="function">
    <text evidence="7">Controls stomatal patterning.</text>
</comment>
<keyword evidence="9" id="KW-1185">Reference proteome</keyword>
<dbReference type="EMBL" id="JAVYJV010000015">
    <property type="protein sequence ID" value="KAK4353082.1"/>
    <property type="molecule type" value="Genomic_DNA"/>
</dbReference>
<organism evidence="8 9">
    <name type="scientific">Anisodus tanguticus</name>
    <dbReference type="NCBI Taxonomy" id="243964"/>
    <lineage>
        <taxon>Eukaryota</taxon>
        <taxon>Viridiplantae</taxon>
        <taxon>Streptophyta</taxon>
        <taxon>Embryophyta</taxon>
        <taxon>Tracheophyta</taxon>
        <taxon>Spermatophyta</taxon>
        <taxon>Magnoliopsida</taxon>
        <taxon>eudicotyledons</taxon>
        <taxon>Gunneridae</taxon>
        <taxon>Pentapetalae</taxon>
        <taxon>asterids</taxon>
        <taxon>lamiids</taxon>
        <taxon>Solanales</taxon>
        <taxon>Solanaceae</taxon>
        <taxon>Solanoideae</taxon>
        <taxon>Hyoscyameae</taxon>
        <taxon>Anisodus</taxon>
    </lineage>
</organism>
<evidence type="ECO:0000256" key="6">
    <source>
        <dbReference type="ARBA" id="ARBA00023157"/>
    </source>
</evidence>
<dbReference type="AlphaFoldDB" id="A0AAE1RLC5"/>
<evidence type="ECO:0000256" key="1">
    <source>
        <dbReference type="ARBA" id="ARBA00004613"/>
    </source>
</evidence>
<dbReference type="Pfam" id="PF17181">
    <property type="entry name" value="EPF"/>
    <property type="match status" value="1"/>
</dbReference>
<comment type="subcellular location">
    <subcellularLocation>
        <location evidence="1 7">Secreted</location>
    </subcellularLocation>
</comment>
<reference evidence="8" key="1">
    <citation type="submission" date="2023-12" db="EMBL/GenBank/DDBJ databases">
        <title>Genome assembly of Anisodus tanguticus.</title>
        <authorList>
            <person name="Wang Y.-J."/>
        </authorList>
    </citation>
    <scope>NUCLEOTIDE SEQUENCE</scope>
    <source>
        <strain evidence="8">KB-2021</strain>
        <tissue evidence="8">Leaf</tissue>
    </source>
</reference>
<comment type="caution">
    <text evidence="8">The sequence shown here is derived from an EMBL/GenBank/DDBJ whole genome shotgun (WGS) entry which is preliminary data.</text>
</comment>
<evidence type="ECO:0000256" key="3">
    <source>
        <dbReference type="ARBA" id="ARBA00022473"/>
    </source>
</evidence>
<dbReference type="InterPro" id="IPR039455">
    <property type="entry name" value="EPFL"/>
</dbReference>
<dbReference type="GO" id="GO:0010052">
    <property type="term" value="P:guard cell differentiation"/>
    <property type="evidence" value="ECO:0007669"/>
    <property type="project" value="UniProtKB-UniRule"/>
</dbReference>
<protein>
    <recommendedName>
        <fullName evidence="7">Epidermal patterning factor-like protein</fullName>
    </recommendedName>
</protein>
<keyword evidence="3 7" id="KW-0217">Developmental protein</keyword>
<dbReference type="GO" id="GO:0005576">
    <property type="term" value="C:extracellular region"/>
    <property type="evidence" value="ECO:0007669"/>
    <property type="project" value="UniProtKB-SubCell"/>
</dbReference>
<evidence type="ECO:0000313" key="9">
    <source>
        <dbReference type="Proteomes" id="UP001291623"/>
    </source>
</evidence>
<evidence type="ECO:0000313" key="8">
    <source>
        <dbReference type="EMBL" id="KAK4353082.1"/>
    </source>
</evidence>
<evidence type="ECO:0000256" key="5">
    <source>
        <dbReference type="ARBA" id="ARBA00022729"/>
    </source>
</evidence>
<keyword evidence="5" id="KW-0732">Signal</keyword>
<sequence length="149" mass="16069">MEAMSITSLISSLIFSIKEIVIAFLLLLLLSPNSYSLNPKHETLDSTRDVLVEEKSRLGSMPPSCHNKCNQCHPCMAVQVSSLSSHNRVEPRGGVAGTQARSINYNSIESSLSPAGANRKLSGHYSVAGIEVARDEISSSSARIKVLND</sequence>
<accession>A0AAE1RLC5</accession>
<dbReference type="PANTHER" id="PTHR33109:SF102">
    <property type="entry name" value="EPIDERMAL PATTERNING FACTOR-LIKE PROTEIN 1"/>
    <property type="match status" value="1"/>
</dbReference>
<name>A0AAE1RLC5_9SOLA</name>
<evidence type="ECO:0000256" key="7">
    <source>
        <dbReference type="RuleBase" id="RU367102"/>
    </source>
</evidence>
<evidence type="ECO:0000256" key="2">
    <source>
        <dbReference type="ARBA" id="ARBA00008127"/>
    </source>
</evidence>
<proteinExistence type="inferred from homology"/>
<dbReference type="Proteomes" id="UP001291623">
    <property type="component" value="Unassembled WGS sequence"/>
</dbReference>
<dbReference type="PANTHER" id="PTHR33109">
    <property type="entry name" value="EPIDERMAL PATTERNING FACTOR-LIKE PROTEIN 4"/>
    <property type="match status" value="1"/>
</dbReference>
<comment type="similarity">
    <text evidence="2 7">Belongs to the plant cysteine rich small secretory peptide family. Epidermal patterning factor subfamily.</text>
</comment>
<keyword evidence="4 7" id="KW-0964">Secreted</keyword>
<gene>
    <name evidence="8" type="ORF">RND71_028600</name>
</gene>
<evidence type="ECO:0000256" key="4">
    <source>
        <dbReference type="ARBA" id="ARBA00022525"/>
    </source>
</evidence>